<evidence type="ECO:0008006" key="5">
    <source>
        <dbReference type="Google" id="ProtNLM"/>
    </source>
</evidence>
<sequence>MTPARSSSFRKLWPGLAPLALVAGVMPLLAPTCGDLQPGPKVFSRGSLVIPMDRCYQFQTDGATGTGQPAGCPQAADPGDAIRAYGLVYQLIRNDVAVYWAIDPAKASLTGHDFAIQYDGGVPALSYDWASGGTGAPPTQDHVIRYMGGPFVVDGADRAKAFAVLQRYKATFEPVNVHVANVAFRAPVAKVMAGGWSAGGAVPPKLALLDIGSGNLTSTSPVTVTSAKNAEPVISGYLARAGIGSGAAAGTAAGPHGEIYDRLGIEDFQPAPGSTDYRTSRFFRNGYQILWVPHWVAPGSCSSFGSNGACASSLYPTAKVDQVLRTIAGFVKDGKDVFAECAGLGSFEGAFKRGSNATYTIDYSDGFEDVAAGLSTRFHTTTGVRYNELPTSPFPAPAVVGSFASPLVQLGDFPFKPLTGAVEDYRPADASAGGAYQPGVQRLIAASDPYGTWDYFTLRAADATRGTVVYLAGHSYSGVQGSFQIAGSRLVLNTLFNLGAGCTESGVSCDTGRLGVCGKGVLRCSASGEPVCEQVKGPAAETCNGLDDDCDGLVDEDLELACYGGPPGTENVGVCHAGVSTCARAADRGYAMTACAGAVLPSQETCNGLDDDCDGQADEDLAQACYYGPESSLDPVTRQPRGACRAGTQACTAGSWGACTGQVLPQPEVCLADGGGGTASDEDCDGALDNGCQACTEGVQRACYTGPAGSAGVGPCAAGVQTCGPGGQWSNCVGEVLPSPELCRDGIDQNCNGMADDGPPACAACRAGETEACYEGPPGTAGVGLCAAGARACVGGEYAGACAGQLLPAPELCDGQDNDCNGAVDDGATCGDGFSCVHGVCVPSTCGVELPCPEGYACSAGGVCERGTCGGTVCPDGLACSYGACDDRCAGVECGDGSVCARGSGTCVGGSCYLAGCPAGEVCRGGACTADPCANLTCPGGTFCRQGDCVQACTFVTCPTGQKCGADGFCEPDACAGRTCAPDQRCQAGACVDDPCARLGCGRGQVCREGTCVDDPCSGVTCPAGACVDGQCYATGSAPVHGTPPAAGGAGGGCASGGGGAGLLSALGVLLALAARRRAGRGARPAALAALAFAALLGSACKGGGGDGKGFDPASCETSCEGEQRCIDLRSDPAHCGMCGNACGAGQICAASTCGPGGPVAPYVRQVTPGAAPRGGLAPVVVELSGDRFAAGATVRTASDAGTRTWPAEPTGSGGIRVHLALADAPAGALWLRVVNPDHVISNPIRFDVVNPEPHLAAVTPAAAPAGAVTTLLVEGTGLGTASRCRIRGDRLAEQGLPSAPGDAGLTCTLDATLLPPGAGYQIWVVNDAIPSPLVSNALPFAVVSQVPVATEVSPSGAGAGEIVSLTVTGDGFDLASRVVFDGAEQPTTYVDANRLQVGQLRLPGCAVGTCTSEVWVRSGQDLDSARLAFVVGASPAQVTGFSPATAYQGDAVTLAFAGTGLPADAQVQVQPPGGAFRPPLPSTVDAAGTSVAASLSLAGEPDGAWLARVWFPGTGTASATWTLRVLSNQVILQAASVRGREQGVAAVPVTLTAANLRPPLADVRVSFSGAAAELVPSSTTTTSVTVTLSTVGLDTGSYALQVRNPGAAPSNALSFNVTPGAPTLASVSPASARQSDVPVTVTLTGTNFAKPDASGTGGSAVMVTSDLMPGWPGAPRFQAVPGAVTVESPTRITVQLDTRAAYAGPGGTAYRIAVWNPGGPTPPQRSDAGQAATSLPAFTVLP</sequence>
<dbReference type="HOGENOM" id="CLU_239607_0_0_7"/>
<dbReference type="SUPFAM" id="SSF81296">
    <property type="entry name" value="E set domains"/>
    <property type="match status" value="1"/>
</dbReference>
<accession>B8JGN0</accession>
<keyword evidence="2" id="KW-0812">Transmembrane</keyword>
<feature type="transmembrane region" description="Helical" evidence="2">
    <location>
        <begin position="12"/>
        <end position="30"/>
    </location>
</feature>
<evidence type="ECO:0000256" key="2">
    <source>
        <dbReference type="SAM" id="Phobius"/>
    </source>
</evidence>
<dbReference type="Proteomes" id="UP000007089">
    <property type="component" value="Chromosome"/>
</dbReference>
<evidence type="ECO:0000256" key="1">
    <source>
        <dbReference type="SAM" id="MobiDB-lite"/>
    </source>
</evidence>
<keyword evidence="2" id="KW-0472">Membrane</keyword>
<protein>
    <recommendedName>
        <fullName evidence="5">IPT/TIG domain-containing protein</fullName>
    </recommendedName>
</protein>
<proteinExistence type="predicted"/>
<gene>
    <name evidence="3" type="ordered locus">A2cp1_1357</name>
</gene>
<reference evidence="3" key="1">
    <citation type="submission" date="2009-01" db="EMBL/GenBank/DDBJ databases">
        <title>Complete sequence of Anaeromyxobacter dehalogenans 2CP-1.</title>
        <authorList>
            <consortium name="US DOE Joint Genome Institute"/>
            <person name="Lucas S."/>
            <person name="Copeland A."/>
            <person name="Lapidus A."/>
            <person name="Glavina del Rio T."/>
            <person name="Dalin E."/>
            <person name="Tice H."/>
            <person name="Bruce D."/>
            <person name="Goodwin L."/>
            <person name="Pitluck S."/>
            <person name="Saunders E."/>
            <person name="Brettin T."/>
            <person name="Detter J.C."/>
            <person name="Han C."/>
            <person name="Larimer F."/>
            <person name="Land M."/>
            <person name="Hauser L."/>
            <person name="Kyrpides N."/>
            <person name="Ovchinnikova G."/>
            <person name="Beliaev A.S."/>
            <person name="Richardson P."/>
        </authorList>
    </citation>
    <scope>NUCLEOTIDE SEQUENCE</scope>
    <source>
        <strain evidence="3">2CP-1</strain>
    </source>
</reference>
<keyword evidence="2" id="KW-1133">Transmembrane helix</keyword>
<dbReference type="InterPro" id="IPR021655">
    <property type="entry name" value="Put_metal-bd"/>
</dbReference>
<dbReference type="InterPro" id="IPR014756">
    <property type="entry name" value="Ig_E-set"/>
</dbReference>
<organism evidence="3 4">
    <name type="scientific">Anaeromyxobacter dehalogenans (strain ATCC BAA-258 / DSM 21875 / 2CP-1)</name>
    <dbReference type="NCBI Taxonomy" id="455488"/>
    <lineage>
        <taxon>Bacteria</taxon>
        <taxon>Pseudomonadati</taxon>
        <taxon>Myxococcota</taxon>
        <taxon>Myxococcia</taxon>
        <taxon>Myxococcales</taxon>
        <taxon>Cystobacterineae</taxon>
        <taxon>Anaeromyxobacteraceae</taxon>
        <taxon>Anaeromyxobacter</taxon>
    </lineage>
</organism>
<keyword evidence="4" id="KW-1185">Reference proteome</keyword>
<evidence type="ECO:0000313" key="4">
    <source>
        <dbReference type="Proteomes" id="UP000007089"/>
    </source>
</evidence>
<evidence type="ECO:0000313" key="3">
    <source>
        <dbReference type="EMBL" id="ACL64701.1"/>
    </source>
</evidence>
<dbReference type="EMBL" id="CP001359">
    <property type="protein sequence ID" value="ACL64701.1"/>
    <property type="molecule type" value="Genomic_DNA"/>
</dbReference>
<dbReference type="KEGG" id="acp:A2cp1_1357"/>
<feature type="region of interest" description="Disordered" evidence="1">
    <location>
        <begin position="1718"/>
        <end position="1743"/>
    </location>
</feature>
<name>B8JGN0_ANAD2</name>
<dbReference type="Pfam" id="PF11617">
    <property type="entry name" value="Cu-binding_MopE"/>
    <property type="match status" value="5"/>
</dbReference>
<dbReference type="RefSeq" id="WP_012632672.1">
    <property type="nucleotide sequence ID" value="NC_011891.1"/>
</dbReference>